<dbReference type="InterPro" id="IPR035185">
    <property type="entry name" value="DUF5305"/>
</dbReference>
<proteinExistence type="predicted"/>
<keyword evidence="1" id="KW-1133">Transmembrane helix</keyword>
<dbReference type="RefSeq" id="WP_088865620.1">
    <property type="nucleotide sequence ID" value="NZ_CP015101.1"/>
</dbReference>
<evidence type="ECO:0000256" key="1">
    <source>
        <dbReference type="SAM" id="Phobius"/>
    </source>
</evidence>
<dbReference type="KEGG" id="tbs:A3L01_09715"/>
<name>A0A2Z2MI94_9EURY</name>
<evidence type="ECO:0000313" key="2">
    <source>
        <dbReference type="EMBL" id="ASJ05626.1"/>
    </source>
</evidence>
<dbReference type="OrthoDB" id="270764at2157"/>
<sequence>MELWEYNLLSMVKRRWIPLTVIFLLLAAGFGYVYGTTPATVTTKATVSKTLYHWSGEIAGKGVVSRPNPIWDLGKRVELPIYPVSIMPVAEIALSFNVSGKDVNLKFEREMRVVYYISYDKERVIEETYLSVSNSSTGWFFTDHLLLNVSDVFNRIEMARNILKLPRESTGVEVIGKIRYSGTVDGKPVKGVQEFRGSISFPYEGFYKIEGESKNGTQTFTKTVTETRDVNQRKRALFLSLSVLFGVLAAATVLIGWKFDPDAYSVEKLMAERERKKLAKWISSGKLPKSLPAKRIELASLTDLVEAAIDMNKRVIHDAEKGVYFFLNEGVLYHFQEKSAEGEE</sequence>
<evidence type="ECO:0008006" key="4">
    <source>
        <dbReference type="Google" id="ProtNLM"/>
    </source>
</evidence>
<reference evidence="2 3" key="1">
    <citation type="submission" date="2016-04" db="EMBL/GenBank/DDBJ databases">
        <title>Complete genome sequence of Thermococcus barossii type strain SHCK-94.</title>
        <authorList>
            <person name="Oger P.M."/>
        </authorList>
    </citation>
    <scope>NUCLEOTIDE SEQUENCE [LARGE SCALE GENOMIC DNA]</scope>
    <source>
        <strain evidence="2 3">SHCK-94</strain>
    </source>
</reference>
<organism evidence="2 3">
    <name type="scientific">Thermococcus barossii</name>
    <dbReference type="NCBI Taxonomy" id="54077"/>
    <lineage>
        <taxon>Archaea</taxon>
        <taxon>Methanobacteriati</taxon>
        <taxon>Methanobacteriota</taxon>
        <taxon>Thermococci</taxon>
        <taxon>Thermococcales</taxon>
        <taxon>Thermococcaceae</taxon>
        <taxon>Thermococcus</taxon>
    </lineage>
</organism>
<feature type="transmembrane region" description="Helical" evidence="1">
    <location>
        <begin position="16"/>
        <end position="34"/>
    </location>
</feature>
<dbReference type="Pfam" id="PF17231">
    <property type="entry name" value="DUF5305"/>
    <property type="match status" value="1"/>
</dbReference>
<dbReference type="AlphaFoldDB" id="A0A2Z2MI94"/>
<keyword evidence="3" id="KW-1185">Reference proteome</keyword>
<keyword evidence="1" id="KW-0812">Transmembrane</keyword>
<dbReference type="GeneID" id="33327055"/>
<dbReference type="EMBL" id="CP015101">
    <property type="protein sequence ID" value="ASJ05626.1"/>
    <property type="molecule type" value="Genomic_DNA"/>
</dbReference>
<dbReference type="Proteomes" id="UP000250272">
    <property type="component" value="Chromosome"/>
</dbReference>
<keyword evidence="1" id="KW-0472">Membrane</keyword>
<evidence type="ECO:0000313" key="3">
    <source>
        <dbReference type="Proteomes" id="UP000250272"/>
    </source>
</evidence>
<gene>
    <name evidence="2" type="ORF">A3L01_09715</name>
</gene>
<feature type="transmembrane region" description="Helical" evidence="1">
    <location>
        <begin position="236"/>
        <end position="257"/>
    </location>
</feature>
<protein>
    <recommendedName>
        <fullName evidence="4">DUF5305 domain-containing protein</fullName>
    </recommendedName>
</protein>
<accession>A0A2Z2MI94</accession>